<evidence type="ECO:0000256" key="1">
    <source>
        <dbReference type="SAM" id="MobiDB-lite"/>
    </source>
</evidence>
<sequence length="246" mass="27525">MTELGQPEVAAEYGPTAKKPRTFKPTIKTSPVDKMRATSTREMIADLMAIRFSETAKRKFNACKTTKQKAAWWAFVTARFNIRAGVNYDVKQVTKRFAALKTEYRSLCKLPTRLATWRNQSTTQTTGRYLWNIFRNSSPMMDSIQDNFDETLGDSDDGTNSPLSTATKIRPAAHSPMIPRAVVAIKSLGDSLEATLSRIADALVTMASSKTSPLFAPFTERQDILLLTQISVEMLFLARRGKIMDV</sequence>
<proteinExistence type="predicted"/>
<dbReference type="RefSeq" id="XP_009840868.1">
    <property type="nucleotide sequence ID" value="XM_009842566.1"/>
</dbReference>
<evidence type="ECO:0008006" key="3">
    <source>
        <dbReference type="Google" id="ProtNLM"/>
    </source>
</evidence>
<dbReference type="GeneID" id="20816671"/>
<dbReference type="AlphaFoldDB" id="W4FQ96"/>
<dbReference type="VEuPathDB" id="FungiDB:H257_14675"/>
<reference evidence="2" key="1">
    <citation type="submission" date="2013-12" db="EMBL/GenBank/DDBJ databases">
        <title>The Genome Sequence of Aphanomyces astaci APO3.</title>
        <authorList>
            <consortium name="The Broad Institute Genomics Platform"/>
            <person name="Russ C."/>
            <person name="Tyler B."/>
            <person name="van West P."/>
            <person name="Dieguez-Uribeondo J."/>
            <person name="Young S.K."/>
            <person name="Zeng Q."/>
            <person name="Gargeya S."/>
            <person name="Fitzgerald M."/>
            <person name="Abouelleil A."/>
            <person name="Alvarado L."/>
            <person name="Chapman S.B."/>
            <person name="Gainer-Dewar J."/>
            <person name="Goldberg J."/>
            <person name="Griggs A."/>
            <person name="Gujja S."/>
            <person name="Hansen M."/>
            <person name="Howarth C."/>
            <person name="Imamovic A."/>
            <person name="Ireland A."/>
            <person name="Larimer J."/>
            <person name="McCowan C."/>
            <person name="Murphy C."/>
            <person name="Pearson M."/>
            <person name="Poon T.W."/>
            <person name="Priest M."/>
            <person name="Roberts A."/>
            <person name="Saif S."/>
            <person name="Shea T."/>
            <person name="Sykes S."/>
            <person name="Wortman J."/>
            <person name="Nusbaum C."/>
            <person name="Birren B."/>
        </authorList>
    </citation>
    <scope>NUCLEOTIDE SEQUENCE [LARGE SCALE GENOMIC DNA]</scope>
    <source>
        <strain evidence="2">APO3</strain>
    </source>
</reference>
<evidence type="ECO:0000313" key="2">
    <source>
        <dbReference type="EMBL" id="ETV69652.1"/>
    </source>
</evidence>
<gene>
    <name evidence="2" type="ORF">H257_14675</name>
</gene>
<name>W4FQ96_APHAT</name>
<organism evidence="2">
    <name type="scientific">Aphanomyces astaci</name>
    <name type="common">Crayfish plague agent</name>
    <dbReference type="NCBI Taxonomy" id="112090"/>
    <lineage>
        <taxon>Eukaryota</taxon>
        <taxon>Sar</taxon>
        <taxon>Stramenopiles</taxon>
        <taxon>Oomycota</taxon>
        <taxon>Saprolegniomycetes</taxon>
        <taxon>Saprolegniales</taxon>
        <taxon>Verrucalvaceae</taxon>
        <taxon>Aphanomyces</taxon>
    </lineage>
</organism>
<dbReference type="EMBL" id="KI913173">
    <property type="protein sequence ID" value="ETV69652.1"/>
    <property type="molecule type" value="Genomic_DNA"/>
</dbReference>
<feature type="region of interest" description="Disordered" evidence="1">
    <location>
        <begin position="1"/>
        <end position="21"/>
    </location>
</feature>
<accession>W4FQ96</accession>
<protein>
    <recommendedName>
        <fullName evidence="3">Myb/SANT-like domain-containing protein</fullName>
    </recommendedName>
</protein>